<dbReference type="RefSeq" id="WP_135055218.1">
    <property type="nucleotide sequence ID" value="NZ_CAJGUR010000011.1"/>
</dbReference>
<evidence type="ECO:0000256" key="1">
    <source>
        <dbReference type="SAM" id="Phobius"/>
    </source>
</evidence>
<evidence type="ECO:0000313" key="3">
    <source>
        <dbReference type="Proteomes" id="UP001290462"/>
    </source>
</evidence>
<gene>
    <name evidence="2" type="ORF">RAK27_05120</name>
</gene>
<evidence type="ECO:0000313" key="2">
    <source>
        <dbReference type="EMBL" id="MDZ5758033.1"/>
    </source>
</evidence>
<keyword evidence="1" id="KW-0472">Membrane</keyword>
<name>A0AAW9JR13_CARML</name>
<keyword evidence="1" id="KW-0812">Transmembrane</keyword>
<feature type="transmembrane region" description="Helical" evidence="1">
    <location>
        <begin position="48"/>
        <end position="69"/>
    </location>
</feature>
<keyword evidence="1" id="KW-1133">Transmembrane helix</keyword>
<protein>
    <submittedName>
        <fullName evidence="2">Transporter</fullName>
    </submittedName>
</protein>
<accession>A0AAW9JR13</accession>
<feature type="transmembrane region" description="Helical" evidence="1">
    <location>
        <begin position="7"/>
        <end position="28"/>
    </location>
</feature>
<dbReference type="Proteomes" id="UP001290462">
    <property type="component" value="Unassembled WGS sequence"/>
</dbReference>
<feature type="transmembrane region" description="Helical" evidence="1">
    <location>
        <begin position="81"/>
        <end position="110"/>
    </location>
</feature>
<comment type="caution">
    <text evidence="2">The sequence shown here is derived from an EMBL/GenBank/DDBJ whole genome shotgun (WGS) entry which is preliminary data.</text>
</comment>
<proteinExistence type="predicted"/>
<organism evidence="2 3">
    <name type="scientific">Carnobacterium maltaromaticum</name>
    <name type="common">Carnobacterium piscicola</name>
    <dbReference type="NCBI Taxonomy" id="2751"/>
    <lineage>
        <taxon>Bacteria</taxon>
        <taxon>Bacillati</taxon>
        <taxon>Bacillota</taxon>
        <taxon>Bacilli</taxon>
        <taxon>Lactobacillales</taxon>
        <taxon>Carnobacteriaceae</taxon>
        <taxon>Carnobacterium</taxon>
    </lineage>
</organism>
<reference evidence="2" key="1">
    <citation type="submission" date="2023-08" db="EMBL/GenBank/DDBJ databases">
        <title>Genomic characterization of piscicolin 126 produced by Carnobacterium maltaromaticum CM22 strain isolated from salmon (Salmo salar).</title>
        <authorList>
            <person name="Gonzalez-Gragera E."/>
            <person name="Garcia-Lopez J.D."/>
            <person name="Teso-Perez C."/>
            <person name="Gimenez-Hernandez I."/>
            <person name="Peralta-Sanchez J.M."/>
            <person name="Valdivia E."/>
            <person name="Montalban-Lopez M."/>
            <person name="Martin-Platero A.M."/>
            <person name="Banos A."/>
            <person name="Martinez-Bueno M."/>
        </authorList>
    </citation>
    <scope>NUCLEOTIDE SEQUENCE</scope>
    <source>
        <strain evidence="2">CM22</strain>
    </source>
</reference>
<dbReference type="EMBL" id="JAVBVO010000003">
    <property type="protein sequence ID" value="MDZ5758033.1"/>
    <property type="molecule type" value="Genomic_DNA"/>
</dbReference>
<dbReference type="AlphaFoldDB" id="A0AAW9JR13"/>
<sequence>MKKLGINVAAGILDIINTILVGLSWFVVGTAAVGEALDDSAAGVTSGVAIIFYGMVGIGLIVHIVALVMSKKVGISITGHVVGIIGCALFLFTMLLALPAFVLLIIAAVFSLKQSPVKTREFV</sequence>